<dbReference type="CDD" id="cd13635">
    <property type="entry name" value="PBP2_Ttha1568_Mqnd"/>
    <property type="match status" value="1"/>
</dbReference>
<dbReference type="AlphaFoldDB" id="A0A410JYZ5"/>
<dbReference type="GO" id="GO:0009234">
    <property type="term" value="P:menaquinone biosynthetic process"/>
    <property type="evidence" value="ECO:0007669"/>
    <property type="project" value="UniProtKB-UniRule"/>
</dbReference>
<dbReference type="InterPro" id="IPR030869">
    <property type="entry name" value="MqnD"/>
</dbReference>
<evidence type="ECO:0000256" key="1">
    <source>
        <dbReference type="ARBA" id="ARBA00004863"/>
    </source>
</evidence>
<keyword evidence="2 4" id="KW-0474">Menaquinone biosynthesis</keyword>
<dbReference type="HAMAP" id="MF_00996">
    <property type="entry name" value="MqnD"/>
    <property type="match status" value="1"/>
</dbReference>
<dbReference type="GO" id="GO:0016830">
    <property type="term" value="F:carbon-carbon lyase activity"/>
    <property type="evidence" value="ECO:0007669"/>
    <property type="project" value="UniProtKB-UniRule"/>
</dbReference>
<evidence type="ECO:0000313" key="6">
    <source>
        <dbReference type="Proteomes" id="UP000287502"/>
    </source>
</evidence>
<comment type="pathway">
    <text evidence="1 4">Quinol/quinone metabolism; menaquinone biosynthesis.</text>
</comment>
<dbReference type="PANTHER" id="PTHR37167">
    <property type="entry name" value="1,4-DIHYDROXY-6-NAPHTOATE SYNTHASE"/>
    <property type="match status" value="1"/>
</dbReference>
<comment type="function">
    <text evidence="4">Catalyzes the conversion of cyclic dehypoxanthine futalosine (cyclic DHFL) into 1,4-dihydroxy-6-naphthoate, a step in the biosynthesis of menaquinone (MK, vitamin K2).</text>
</comment>
<dbReference type="Proteomes" id="UP000287502">
    <property type="component" value="Chromosome"/>
</dbReference>
<proteinExistence type="inferred from homology"/>
<organism evidence="5 6">
    <name type="scientific">Geovibrio thiophilus</name>
    <dbReference type="NCBI Taxonomy" id="139438"/>
    <lineage>
        <taxon>Bacteria</taxon>
        <taxon>Pseudomonadati</taxon>
        <taxon>Deferribacterota</taxon>
        <taxon>Deferribacteres</taxon>
        <taxon>Deferribacterales</taxon>
        <taxon>Geovibrionaceae</taxon>
        <taxon>Geovibrio</taxon>
    </lineage>
</organism>
<name>A0A410JYZ5_9BACT</name>
<dbReference type="InterPro" id="IPR003773">
    <property type="entry name" value="Menaquinone_biosynth"/>
</dbReference>
<dbReference type="OrthoDB" id="9809439at2"/>
<feature type="binding site" evidence="4">
    <location>
        <begin position="54"/>
        <end position="56"/>
    </location>
    <ligand>
        <name>substrate</name>
    </ligand>
</feature>
<evidence type="ECO:0000256" key="3">
    <source>
        <dbReference type="ARBA" id="ARBA00023239"/>
    </source>
</evidence>
<dbReference type="SUPFAM" id="SSF53850">
    <property type="entry name" value="Periplasmic binding protein-like II"/>
    <property type="match status" value="1"/>
</dbReference>
<dbReference type="KEGG" id="gtl:EP073_07745"/>
<evidence type="ECO:0000256" key="2">
    <source>
        <dbReference type="ARBA" id="ARBA00022428"/>
    </source>
</evidence>
<sequence>MNFHIGISTCPNDTYIFGALLEGYIKTPHTFTPFMDDIEVLNNKALSRELDIVKVSYGMIPQVLDDYAVLKAGGALGFGCGPLVVAAGEIDIASAKGAKIAIPGVHTSAFRFFRHFFGEDYEFTEMRFDEIMPAVKDGRILAGVVIHEGRFIYRQEGLVKLCDLGELWEEKYKTPIPLGAILIRKKYASYADEINSLIRESINFADTRYAEIEQYIRKHAQELDNTVIKSHINLYVNDYSIDMSPAIDGLCGFLGCKQTDFV</sequence>
<dbReference type="UniPathway" id="UPA00079"/>
<dbReference type="EMBL" id="CP035108">
    <property type="protein sequence ID" value="QAR33295.1"/>
    <property type="molecule type" value="Genomic_DNA"/>
</dbReference>
<dbReference type="Gene3D" id="3.40.190.10">
    <property type="entry name" value="Periplasmic binding protein-like II"/>
    <property type="match status" value="2"/>
</dbReference>
<accession>A0A410JYZ5</accession>
<comment type="catalytic activity">
    <reaction evidence="4">
        <text>cyclic dehypoxanthinylfutalosinate = 1,4-dihydroxy-6-naphthoate + dihydroxyacetone</text>
        <dbReference type="Rhea" id="RHEA:33087"/>
        <dbReference type="ChEBI" id="CHEBI:16016"/>
        <dbReference type="ChEBI" id="CHEBI:64254"/>
        <dbReference type="ChEBI" id="CHEBI:64270"/>
        <dbReference type="EC" id="4.1.99.29"/>
    </reaction>
</comment>
<dbReference type="RefSeq" id="WP_128466581.1">
    <property type="nucleotide sequence ID" value="NZ_CP035108.1"/>
</dbReference>
<evidence type="ECO:0000313" key="5">
    <source>
        <dbReference type="EMBL" id="QAR33295.1"/>
    </source>
</evidence>
<dbReference type="Pfam" id="PF02621">
    <property type="entry name" value="VitK2_biosynth"/>
    <property type="match status" value="1"/>
</dbReference>
<dbReference type="PANTHER" id="PTHR37167:SF1">
    <property type="entry name" value="1,4-DIHYDROXY-6-NAPHTOATE SYNTHASE"/>
    <property type="match status" value="1"/>
</dbReference>
<keyword evidence="6" id="KW-1185">Reference proteome</keyword>
<evidence type="ECO:0000256" key="4">
    <source>
        <dbReference type="HAMAP-Rule" id="MF_00996"/>
    </source>
</evidence>
<reference evidence="5 6" key="1">
    <citation type="submission" date="2019-01" db="EMBL/GenBank/DDBJ databases">
        <title>Geovibrio thiophilus DSM 11263, complete genome.</title>
        <authorList>
            <person name="Spring S."/>
            <person name="Bunk B."/>
            <person name="Sproer C."/>
        </authorList>
    </citation>
    <scope>NUCLEOTIDE SEQUENCE [LARGE SCALE GENOMIC DNA]</scope>
    <source>
        <strain evidence="5 6">DSM 11263</strain>
    </source>
</reference>
<keyword evidence="3 4" id="KW-0456">Lyase</keyword>
<dbReference type="EC" id="4.1.99.29" evidence="4"/>
<feature type="active site" description="Proton acceptor" evidence="4">
    <location>
        <position position="147"/>
    </location>
</feature>
<protein>
    <recommendedName>
        <fullName evidence="4">1,4-dihydroxy-6-naphtoate synthase</fullName>
        <ecNumber evidence="4">4.1.99.29</ecNumber>
    </recommendedName>
    <alternativeName>
        <fullName evidence="4">Menaquinone biosynthetic enzyme MqnD</fullName>
    </alternativeName>
</protein>
<feature type="binding site" evidence="4">
    <location>
        <begin position="108"/>
        <end position="109"/>
    </location>
    <ligand>
        <name>substrate</name>
    </ligand>
</feature>
<comment type="similarity">
    <text evidence="4">Belongs to the MqnA/MqnD family. MqnD subfamily.</text>
</comment>
<gene>
    <name evidence="4" type="primary">mqnD</name>
    <name evidence="5" type="ORF">EP073_07745</name>
</gene>